<dbReference type="Gene3D" id="3.30.70.141">
    <property type="entry name" value="Nucleoside diphosphate kinase-like domain"/>
    <property type="match status" value="1"/>
</dbReference>
<evidence type="ECO:0000313" key="9">
    <source>
        <dbReference type="Proteomes" id="UP000472268"/>
    </source>
</evidence>
<comment type="cofactor">
    <cofactor evidence="1">
        <name>Mg(2+)</name>
        <dbReference type="ChEBI" id="CHEBI:18420"/>
    </cofactor>
</comment>
<protein>
    <recommendedName>
        <fullName evidence="3">nucleoside-diphosphate kinase</fullName>
        <ecNumber evidence="3">2.7.4.6</ecNumber>
    </recommendedName>
</protein>
<evidence type="ECO:0000256" key="1">
    <source>
        <dbReference type="ARBA" id="ARBA00001946"/>
    </source>
</evidence>
<reference evidence="8" key="3">
    <citation type="submission" date="2025-09" db="UniProtKB">
        <authorList>
            <consortium name="Ensembl"/>
        </authorList>
    </citation>
    <scope>IDENTIFICATION</scope>
</reference>
<keyword evidence="4" id="KW-0808">Transferase</keyword>
<dbReference type="InterPro" id="IPR034907">
    <property type="entry name" value="NDK-like_dom"/>
</dbReference>
<dbReference type="SUPFAM" id="SSF54919">
    <property type="entry name" value="Nucleoside diphosphate kinase, NDK"/>
    <property type="match status" value="1"/>
</dbReference>
<evidence type="ECO:0000256" key="6">
    <source>
        <dbReference type="SAM" id="MobiDB-lite"/>
    </source>
</evidence>
<dbReference type="EC" id="2.7.4.6" evidence="3"/>
<dbReference type="PANTHER" id="PTHR11349">
    <property type="entry name" value="NUCLEOSIDE DIPHOSPHATE KINASE"/>
    <property type="match status" value="1"/>
</dbReference>
<dbReference type="GO" id="GO:0004550">
    <property type="term" value="F:nucleoside diphosphate kinase activity"/>
    <property type="evidence" value="ECO:0007669"/>
    <property type="project" value="UniProtKB-EC"/>
</dbReference>
<dbReference type="Pfam" id="PF00334">
    <property type="entry name" value="NDK"/>
    <property type="match status" value="1"/>
</dbReference>
<evidence type="ECO:0000256" key="2">
    <source>
        <dbReference type="ARBA" id="ARBA00008142"/>
    </source>
</evidence>
<evidence type="ECO:0000256" key="3">
    <source>
        <dbReference type="ARBA" id="ARBA00012966"/>
    </source>
</evidence>
<reference evidence="8" key="2">
    <citation type="submission" date="2025-08" db="UniProtKB">
        <authorList>
            <consortium name="Ensembl"/>
        </authorList>
    </citation>
    <scope>IDENTIFICATION</scope>
</reference>
<feature type="domain" description="Nucleoside diphosphate kinase-like" evidence="7">
    <location>
        <begin position="5"/>
        <end position="56"/>
    </location>
</feature>
<dbReference type="Ensembl" id="ENSSSUT00005031200.1">
    <property type="protein sequence ID" value="ENSSSUP00005027298.1"/>
    <property type="gene ID" value="ENSSSUG00005017681.1"/>
</dbReference>
<dbReference type="InterPro" id="IPR036850">
    <property type="entry name" value="NDK-like_dom_sf"/>
</dbReference>
<dbReference type="Proteomes" id="UP000472268">
    <property type="component" value="Chromosome 8"/>
</dbReference>
<proteinExistence type="inferred from homology"/>
<dbReference type="AlphaFoldDB" id="A0A673UP51"/>
<name>A0A673UP51_SURSU</name>
<evidence type="ECO:0000256" key="5">
    <source>
        <dbReference type="ARBA" id="ARBA00022777"/>
    </source>
</evidence>
<keyword evidence="5" id="KW-0418">Kinase</keyword>
<feature type="region of interest" description="Disordered" evidence="6">
    <location>
        <begin position="56"/>
        <end position="81"/>
    </location>
</feature>
<accession>A0A673UP51</accession>
<evidence type="ECO:0000313" key="8">
    <source>
        <dbReference type="Ensembl" id="ENSSSUP00005027298.1"/>
    </source>
</evidence>
<reference evidence="8 9" key="1">
    <citation type="submission" date="2019-05" db="EMBL/GenBank/DDBJ databases">
        <title>A Chromosome-scale Meerkat (S. suricatta) Genome Assembly.</title>
        <authorList>
            <person name="Dudchenko O."/>
            <person name="Lieberman Aiden E."/>
            <person name="Tung J."/>
            <person name="Barreiro L.B."/>
            <person name="Clutton-Brock T.H."/>
        </authorList>
    </citation>
    <scope>NUCLEOTIDE SEQUENCE [LARGE SCALE GENOMIC DNA]</scope>
</reference>
<comment type="similarity">
    <text evidence="2">Belongs to the NDK family.</text>
</comment>
<sequence length="81" mass="9425">MATCEHTFIAVKPDGVQHSLMGEIIRCFEQKVSYLIAMKLIQDLLKEHYIDLKGRPPLRTPSLGPSWGRLHPSWQEHYPRQ</sequence>
<keyword evidence="9" id="KW-1185">Reference proteome</keyword>
<evidence type="ECO:0000259" key="7">
    <source>
        <dbReference type="Pfam" id="PF00334"/>
    </source>
</evidence>
<evidence type="ECO:0000256" key="4">
    <source>
        <dbReference type="ARBA" id="ARBA00022679"/>
    </source>
</evidence>
<organism evidence="8 9">
    <name type="scientific">Suricata suricatta</name>
    <name type="common">Meerkat</name>
    <dbReference type="NCBI Taxonomy" id="37032"/>
    <lineage>
        <taxon>Eukaryota</taxon>
        <taxon>Metazoa</taxon>
        <taxon>Chordata</taxon>
        <taxon>Craniata</taxon>
        <taxon>Vertebrata</taxon>
        <taxon>Euteleostomi</taxon>
        <taxon>Mammalia</taxon>
        <taxon>Eutheria</taxon>
        <taxon>Laurasiatheria</taxon>
        <taxon>Carnivora</taxon>
        <taxon>Feliformia</taxon>
        <taxon>Herpestidae</taxon>
        <taxon>Suricata</taxon>
    </lineage>
</organism>